<feature type="binding site" evidence="8">
    <location>
        <position position="482"/>
    </location>
    <ligand>
        <name>Na(+)</name>
        <dbReference type="ChEBI" id="CHEBI:29101"/>
        <label>1</label>
    </ligand>
</feature>
<reference evidence="10" key="1">
    <citation type="submission" date="2020-11" db="EMBL/GenBank/DDBJ databases">
        <authorList>
            <person name="Tran Van P."/>
        </authorList>
    </citation>
    <scope>NUCLEOTIDE SEQUENCE</scope>
</reference>
<dbReference type="GO" id="GO:0046872">
    <property type="term" value="F:metal ion binding"/>
    <property type="evidence" value="ECO:0007669"/>
    <property type="project" value="UniProtKB-KW"/>
</dbReference>
<evidence type="ECO:0000256" key="8">
    <source>
        <dbReference type="PIRSR" id="PIRSR600175-1"/>
    </source>
</evidence>
<gene>
    <name evidence="10" type="ORF">NMOB1V02_LOCUS8011</name>
</gene>
<feature type="binding site" evidence="8">
    <location>
        <position position="485"/>
    </location>
    <ligand>
        <name>Na(+)</name>
        <dbReference type="ChEBI" id="CHEBI:29101"/>
        <label>1</label>
    </ligand>
</feature>
<dbReference type="AlphaFoldDB" id="A0A7R9GFA7"/>
<proteinExistence type="inferred from homology"/>
<sequence length="603" mass="67052">MNAVHSLLSGAFLLPFVLMLLAAGLPLMFMELSLGQYASLGPIALYAEFAPLLRGLGWAMVLVSAIVMLYYNMIIAWTIYYIFASMGADLPWQTCEPEWSTESEAFFIYLFIYSSNDQSNNVSFVFVWMHGWMQLMMRGHCYSYSEADSCMANNGTYYNRSCFTSEALEAMNVSIASISNMTKRTPAEEYFDAAAGAGADRNFVLGMSAGIEETGAPKWQLVLCLLVAWTIVFLCLSKGVQTSGKELRSRHVSWDRRDGSAQVAARALPPGGLDNSLFVPVQGGADFRQASKAYGTIEQIFIYFFKYSSLNFAKFLQYDRWRKISVLHVVYFTALFPYVVLFLLFFRGITLPGAMEGIVWYLTPDLSKLGEAKVWGEAAVQIFFALSPAWGGLITLSSYNKFHNNCYKDALIVSASNVLTSIFAGFVIFSVIGFLAHELNVDIDKVVDAGPGLAFVVYPEVVARLPLAPLWSFMFFFMLLTLGLDSQASTFALMETVTTAILDGLPSLREKKVMTVGVVSLAGFLGGVIFCTPGGTYWLELLDTYAANWSVMLIATTECLLVAWHYGAERFLGNVCEMIGKQSKAWHMFWTVMWKYVSPTVLV</sequence>
<comment type="similarity">
    <text evidence="2">Belongs to the sodium:neurotransmitter symporter (SNF) (TC 2.A.22) family.</text>
</comment>
<feature type="transmembrane region" description="Helical" evidence="9">
    <location>
        <begin position="545"/>
        <end position="564"/>
    </location>
</feature>
<feature type="transmembrane region" description="Helical" evidence="9">
    <location>
        <begin position="12"/>
        <end position="34"/>
    </location>
</feature>
<evidence type="ECO:0000256" key="4">
    <source>
        <dbReference type="ARBA" id="ARBA00022692"/>
    </source>
</evidence>
<feature type="transmembrane region" description="Helical" evidence="9">
    <location>
        <begin position="465"/>
        <end position="484"/>
    </location>
</feature>
<dbReference type="OrthoDB" id="6354857at2759"/>
<dbReference type="SUPFAM" id="SSF161070">
    <property type="entry name" value="SNF-like"/>
    <property type="match status" value="2"/>
</dbReference>
<keyword evidence="8" id="KW-0915">Sodium</keyword>
<evidence type="ECO:0000256" key="1">
    <source>
        <dbReference type="ARBA" id="ARBA00004141"/>
    </source>
</evidence>
<feature type="binding site" evidence="8">
    <location>
        <position position="417"/>
    </location>
    <ligand>
        <name>Na(+)</name>
        <dbReference type="ChEBI" id="CHEBI:29101"/>
        <label>1</label>
    </ligand>
</feature>
<dbReference type="GO" id="GO:0015375">
    <property type="term" value="F:glycine:sodium symporter activity"/>
    <property type="evidence" value="ECO:0007669"/>
    <property type="project" value="TreeGrafter"/>
</dbReference>
<dbReference type="EMBL" id="OA884151">
    <property type="protein sequence ID" value="CAD7280351.1"/>
    <property type="molecule type" value="Genomic_DNA"/>
</dbReference>
<protein>
    <submittedName>
        <fullName evidence="10">Uncharacterized protein</fullName>
    </submittedName>
</protein>
<feature type="transmembrane region" description="Helical" evidence="9">
    <location>
        <begin position="516"/>
        <end position="539"/>
    </location>
</feature>
<feature type="transmembrane region" description="Helical" evidence="9">
    <location>
        <begin position="324"/>
        <end position="346"/>
    </location>
</feature>
<organism evidence="10">
    <name type="scientific">Notodromas monacha</name>
    <dbReference type="NCBI Taxonomy" id="399045"/>
    <lineage>
        <taxon>Eukaryota</taxon>
        <taxon>Metazoa</taxon>
        <taxon>Ecdysozoa</taxon>
        <taxon>Arthropoda</taxon>
        <taxon>Crustacea</taxon>
        <taxon>Oligostraca</taxon>
        <taxon>Ostracoda</taxon>
        <taxon>Podocopa</taxon>
        <taxon>Podocopida</taxon>
        <taxon>Cypridocopina</taxon>
        <taxon>Cypridoidea</taxon>
        <taxon>Cyprididae</taxon>
        <taxon>Notodromas</taxon>
    </lineage>
</organism>
<dbReference type="InterPro" id="IPR037272">
    <property type="entry name" value="SNS_sf"/>
</dbReference>
<keyword evidence="11" id="KW-1185">Reference proteome</keyword>
<evidence type="ECO:0000256" key="2">
    <source>
        <dbReference type="ARBA" id="ARBA00006459"/>
    </source>
</evidence>
<evidence type="ECO:0000313" key="10">
    <source>
        <dbReference type="EMBL" id="CAD7280351.1"/>
    </source>
</evidence>
<feature type="transmembrane region" description="Helical" evidence="9">
    <location>
        <begin position="411"/>
        <end position="436"/>
    </location>
</feature>
<evidence type="ECO:0000256" key="7">
    <source>
        <dbReference type="ARBA" id="ARBA00023136"/>
    </source>
</evidence>
<evidence type="ECO:0000256" key="6">
    <source>
        <dbReference type="ARBA" id="ARBA00022989"/>
    </source>
</evidence>
<keyword evidence="8" id="KW-0479">Metal-binding</keyword>
<dbReference type="PRINTS" id="PR00176">
    <property type="entry name" value="NANEUSMPORT"/>
</dbReference>
<evidence type="ECO:0000256" key="9">
    <source>
        <dbReference type="SAM" id="Phobius"/>
    </source>
</evidence>
<keyword evidence="3" id="KW-0813">Transport</keyword>
<feature type="transmembrane region" description="Helical" evidence="9">
    <location>
        <begin position="378"/>
        <end position="399"/>
    </location>
</feature>
<dbReference type="PANTHER" id="PTHR11616:SF313">
    <property type="entry name" value="TRANSPORTER"/>
    <property type="match status" value="1"/>
</dbReference>
<dbReference type="Pfam" id="PF00209">
    <property type="entry name" value="SNF"/>
    <property type="match status" value="3"/>
</dbReference>
<evidence type="ECO:0000256" key="3">
    <source>
        <dbReference type="ARBA" id="ARBA00022448"/>
    </source>
</evidence>
<keyword evidence="7 9" id="KW-0472">Membrane</keyword>
<feature type="binding site" evidence="8">
    <location>
        <position position="486"/>
    </location>
    <ligand>
        <name>Na(+)</name>
        <dbReference type="ChEBI" id="CHEBI:29101"/>
        <label>1</label>
    </ligand>
</feature>
<evidence type="ECO:0000256" key="5">
    <source>
        <dbReference type="ARBA" id="ARBA00022847"/>
    </source>
</evidence>
<name>A0A7R9GFA7_9CRUS</name>
<comment type="subcellular location">
    <subcellularLocation>
        <location evidence="1">Membrane</location>
        <topology evidence="1">Multi-pass membrane protein</topology>
    </subcellularLocation>
</comment>
<dbReference type="EMBL" id="CAJPEX010002114">
    <property type="protein sequence ID" value="CAG0920503.1"/>
    <property type="molecule type" value="Genomic_DNA"/>
</dbReference>
<dbReference type="Proteomes" id="UP000678499">
    <property type="component" value="Unassembled WGS sequence"/>
</dbReference>
<feature type="transmembrane region" description="Helical" evidence="9">
    <location>
        <begin position="55"/>
        <end position="83"/>
    </location>
</feature>
<keyword evidence="6 9" id="KW-1133">Transmembrane helix</keyword>
<accession>A0A7R9GFA7</accession>
<keyword evidence="5" id="KW-0769">Symport</keyword>
<dbReference type="PROSITE" id="PS50267">
    <property type="entry name" value="NA_NEUROTRAN_SYMP_3"/>
    <property type="match status" value="1"/>
</dbReference>
<dbReference type="InterPro" id="IPR000175">
    <property type="entry name" value="Na/ntran_symport"/>
</dbReference>
<evidence type="ECO:0000313" key="11">
    <source>
        <dbReference type="Proteomes" id="UP000678499"/>
    </source>
</evidence>
<feature type="non-terminal residue" evidence="10">
    <location>
        <position position="1"/>
    </location>
</feature>
<dbReference type="PANTHER" id="PTHR11616">
    <property type="entry name" value="SODIUM/CHLORIDE DEPENDENT TRANSPORTER"/>
    <property type="match status" value="1"/>
</dbReference>
<keyword evidence="4 9" id="KW-0812">Transmembrane</keyword>
<dbReference type="GO" id="GO:0005886">
    <property type="term" value="C:plasma membrane"/>
    <property type="evidence" value="ECO:0007669"/>
    <property type="project" value="TreeGrafter"/>
</dbReference>